<evidence type="ECO:0008006" key="12">
    <source>
        <dbReference type="Google" id="ProtNLM"/>
    </source>
</evidence>
<dbReference type="InterPro" id="IPR017900">
    <property type="entry name" value="4Fe4S_Fe_S_CS"/>
</dbReference>
<dbReference type="Pfam" id="PF01565">
    <property type="entry name" value="FAD_binding_4"/>
    <property type="match status" value="1"/>
</dbReference>
<dbReference type="InterPro" id="IPR036318">
    <property type="entry name" value="FAD-bd_PCMH-like_sf"/>
</dbReference>
<reference evidence="10" key="1">
    <citation type="journal article" date="2013" name="Int. J. Syst. Evol. Microbiol.">
        <title>Polycladomyces abyssicola gen. nov., sp. nov., a thermophilic filamentous bacterium isolated from hemipelagic sediment.</title>
        <authorList>
            <person name="Tsubouchi T."/>
            <person name="Shimane Y."/>
            <person name="Mori K."/>
            <person name="Usui K."/>
            <person name="Hiraki T."/>
            <person name="Tame A."/>
            <person name="Uematsu K."/>
            <person name="Maruyama T."/>
            <person name="Hatada Y."/>
        </authorList>
    </citation>
    <scope>NUCLEOTIDE SEQUENCE</scope>
    <source>
        <strain evidence="10">JIR-001</strain>
    </source>
</reference>
<dbReference type="Pfam" id="PF02913">
    <property type="entry name" value="FAD-oxidase_C"/>
    <property type="match status" value="1"/>
</dbReference>
<dbReference type="InterPro" id="IPR051914">
    <property type="entry name" value="FAD-linked_OxidoTrans_Type4"/>
</dbReference>
<dbReference type="InterPro" id="IPR009051">
    <property type="entry name" value="Helical_ferredxn"/>
</dbReference>
<feature type="domain" description="4Fe-4S ferredoxin-type" evidence="8">
    <location>
        <begin position="69"/>
        <end position="93"/>
    </location>
</feature>
<keyword evidence="5" id="KW-0560">Oxidoreductase</keyword>
<dbReference type="InterPro" id="IPR016164">
    <property type="entry name" value="FAD-linked_Oxase-like_C"/>
</dbReference>
<dbReference type="Gene3D" id="1.10.1060.10">
    <property type="entry name" value="Alpha-helical ferredoxin"/>
    <property type="match status" value="1"/>
</dbReference>
<gene>
    <name evidence="10" type="ORF">JIR001_13160</name>
</gene>
<dbReference type="InterPro" id="IPR016169">
    <property type="entry name" value="FAD-bd_PCMH_sub2"/>
</dbReference>
<keyword evidence="7" id="KW-0411">Iron-sulfur</keyword>
<dbReference type="PROSITE" id="PS51387">
    <property type="entry name" value="FAD_PCMH"/>
    <property type="match status" value="1"/>
</dbReference>
<evidence type="ECO:0000259" key="8">
    <source>
        <dbReference type="PROSITE" id="PS51379"/>
    </source>
</evidence>
<proteinExistence type="predicted"/>
<dbReference type="PROSITE" id="PS00198">
    <property type="entry name" value="4FE4S_FER_1"/>
    <property type="match status" value="2"/>
</dbReference>
<comment type="cofactor">
    <cofactor evidence="1">
        <name>FAD</name>
        <dbReference type="ChEBI" id="CHEBI:57692"/>
    </cofactor>
</comment>
<dbReference type="Proteomes" id="UP000677436">
    <property type="component" value="Chromosome"/>
</dbReference>
<dbReference type="Gene3D" id="3.30.465.10">
    <property type="match status" value="1"/>
</dbReference>
<name>A0A8D5UG10_9BACL</name>
<dbReference type="Gene3D" id="3.30.70.2190">
    <property type="match status" value="1"/>
</dbReference>
<feature type="domain" description="FAD-binding PCMH-type" evidence="9">
    <location>
        <begin position="488"/>
        <end position="665"/>
    </location>
</feature>
<dbReference type="GO" id="GO:0046872">
    <property type="term" value="F:metal ion binding"/>
    <property type="evidence" value="ECO:0007669"/>
    <property type="project" value="UniProtKB-KW"/>
</dbReference>
<dbReference type="GO" id="GO:0051536">
    <property type="term" value="F:iron-sulfur cluster binding"/>
    <property type="evidence" value="ECO:0007669"/>
    <property type="project" value="UniProtKB-KW"/>
</dbReference>
<evidence type="ECO:0000256" key="7">
    <source>
        <dbReference type="ARBA" id="ARBA00023014"/>
    </source>
</evidence>
<dbReference type="Gene3D" id="1.10.45.10">
    <property type="entry name" value="Vanillyl-alcohol Oxidase, Chain A, domain 4"/>
    <property type="match status" value="1"/>
</dbReference>
<keyword evidence="4" id="KW-0274">FAD</keyword>
<dbReference type="InterPro" id="IPR016166">
    <property type="entry name" value="FAD-bd_PCMH"/>
</dbReference>
<keyword evidence="3" id="KW-0479">Metal-binding</keyword>
<evidence type="ECO:0000313" key="10">
    <source>
        <dbReference type="EMBL" id="BCU81533.1"/>
    </source>
</evidence>
<dbReference type="InterPro" id="IPR004017">
    <property type="entry name" value="Cys_rich_dom"/>
</dbReference>
<dbReference type="SUPFAM" id="SSF56176">
    <property type="entry name" value="FAD-binding/transporter-associated domain-like"/>
    <property type="match status" value="1"/>
</dbReference>
<evidence type="ECO:0000256" key="3">
    <source>
        <dbReference type="ARBA" id="ARBA00022723"/>
    </source>
</evidence>
<evidence type="ECO:0000256" key="1">
    <source>
        <dbReference type="ARBA" id="ARBA00001974"/>
    </source>
</evidence>
<organism evidence="10 11">
    <name type="scientific">Polycladomyces abyssicola</name>
    <dbReference type="NCBI Taxonomy" id="1125966"/>
    <lineage>
        <taxon>Bacteria</taxon>
        <taxon>Bacillati</taxon>
        <taxon>Bacillota</taxon>
        <taxon>Bacilli</taxon>
        <taxon>Bacillales</taxon>
        <taxon>Thermoactinomycetaceae</taxon>
        <taxon>Polycladomyces</taxon>
    </lineage>
</organism>
<keyword evidence="6" id="KW-0408">Iron</keyword>
<keyword evidence="2" id="KW-0285">Flavoprotein</keyword>
<protein>
    <recommendedName>
        <fullName evidence="12">Glycolate oxidase</fullName>
    </recommendedName>
</protein>
<sequence length="934" mass="102686">MSDPIKETKPLTGFPFADPPDPDKWSKCIHCGMCLDACPTYQEEKLEAHSPRGRVHLIKAAGEGRLKLNQGLYDPVFQCLDCRACETACPSGVEVGALIEEARGQLYQVMPPKGLRGMINRIFLRHLFPHPARLYWLGRLLRFYQRSGLQALARKIGILRLFPAHIRDMEAVLPQIPAQFSRQTLAEVTPALGEKRYRVAILTGCVMDVLYAGINEATVRVLSRNGSEVVVPRGQVCCGALQVHAGDRETAKKLAKQNIDAFLQADVDRIIVNAAGCGSAMKEYDELLKHDPDYKDKAKEFVKKVQDVSSFLCEIGFQPPTGRVQETVTYHEACHLVHGQKVRNQPRELLKQIPGLTLVEMPNADRCCGSAGIYNLTYPDMAGRLLERKMDDVPQEVDRIVMGNPGCMLQIAMGVHQRGGRERVVHTIELLDEAYRRGEQSELKTDGTIDDDQNQELIAALKRCVGNDAVLYRHEDLLAYECDAYTLKKVVPRAVVFPGSTEETAEVVRLLSKRGIPFIPRGAGTGLSGGATPTGGEVIISLARMNRLLEIDLLNRRAVVQPGYINLHLTEAVADRGYYYAPDPSSQQACTIGGNVGENAGGAHCLKYGVTTNHVLGLTMVLPDGQIVQLGGLPDEPGYDLVGLVVGSEGTMGIVTEITVRLEKKPEGVRTVLAMFDEVSEASEAVSDIIAAGILPAALEMMDNLAIEAVEKGTFPVGYPRDLGAVLLIEVDGIAEALDEQIERIVEVCRKHGVREVRPASSEEERKSWWNNRKTAFGAVGTISPDYLVQDGVIPRSRLPEVLSRIEKISHEKGVRIANVFHAGDGNLHPLIMFDARIPGEEERAVQAGSEILQVCVEVGGSITGEHGVGLEKRDEMRYLFSEKEIAVQTAIREVFNPRNLCNPGKIFPSPARCAEMKKRPKGIDTEEALDVLY</sequence>
<dbReference type="SUPFAM" id="SSF55103">
    <property type="entry name" value="FAD-linked oxidases, C-terminal domain"/>
    <property type="match status" value="1"/>
</dbReference>
<feature type="domain" description="4Fe-4S ferredoxin-type" evidence="8">
    <location>
        <begin position="18"/>
        <end position="49"/>
    </location>
</feature>
<dbReference type="SUPFAM" id="SSF46548">
    <property type="entry name" value="alpha-helical ferredoxin"/>
    <property type="match status" value="1"/>
</dbReference>
<dbReference type="AlphaFoldDB" id="A0A8D5UG10"/>
<dbReference type="PANTHER" id="PTHR42934">
    <property type="entry name" value="GLYCOLATE OXIDASE SUBUNIT GLCD"/>
    <property type="match status" value="1"/>
</dbReference>
<dbReference type="InterPro" id="IPR004113">
    <property type="entry name" value="FAD-bd_oxidored_4_C"/>
</dbReference>
<dbReference type="Gene3D" id="3.30.43.10">
    <property type="entry name" value="Uridine Diphospho-n-acetylenolpyruvylglucosamine Reductase, domain 2"/>
    <property type="match status" value="1"/>
</dbReference>
<evidence type="ECO:0000313" key="11">
    <source>
        <dbReference type="Proteomes" id="UP000677436"/>
    </source>
</evidence>
<evidence type="ECO:0000256" key="4">
    <source>
        <dbReference type="ARBA" id="ARBA00022827"/>
    </source>
</evidence>
<dbReference type="Pfam" id="PF13183">
    <property type="entry name" value="Fer4_8"/>
    <property type="match status" value="1"/>
</dbReference>
<accession>A0A8D5UG10</accession>
<evidence type="ECO:0000259" key="9">
    <source>
        <dbReference type="PROSITE" id="PS51387"/>
    </source>
</evidence>
<dbReference type="Gene3D" id="3.30.70.2740">
    <property type="match status" value="1"/>
</dbReference>
<dbReference type="GO" id="GO:0071949">
    <property type="term" value="F:FAD binding"/>
    <property type="evidence" value="ECO:0007669"/>
    <property type="project" value="InterPro"/>
</dbReference>
<dbReference type="InterPro" id="IPR016167">
    <property type="entry name" value="FAD-bd_PCMH_sub1"/>
</dbReference>
<dbReference type="PROSITE" id="PS51379">
    <property type="entry name" value="4FE4S_FER_2"/>
    <property type="match status" value="2"/>
</dbReference>
<dbReference type="InterPro" id="IPR017896">
    <property type="entry name" value="4Fe4S_Fe-S-bd"/>
</dbReference>
<dbReference type="PANTHER" id="PTHR42934:SF1">
    <property type="entry name" value="GLYCOLATE OXIDASE SUBUNIT GLCD"/>
    <property type="match status" value="1"/>
</dbReference>
<dbReference type="KEGG" id="pabs:JIR001_13160"/>
<dbReference type="GO" id="GO:0016491">
    <property type="term" value="F:oxidoreductase activity"/>
    <property type="evidence" value="ECO:0007669"/>
    <property type="project" value="UniProtKB-KW"/>
</dbReference>
<evidence type="ECO:0000256" key="2">
    <source>
        <dbReference type="ARBA" id="ARBA00022630"/>
    </source>
</evidence>
<dbReference type="InterPro" id="IPR016171">
    <property type="entry name" value="Vanillyl_alc_oxidase_C-sub2"/>
</dbReference>
<reference evidence="10" key="2">
    <citation type="journal article" date="2021" name="Microbiol. Resour. Announc.">
        <title>Complete Genome Sequence of Polycladomyces abyssicola JIR-001T, Isolated from Hemipelagic Sediment in Deep Seawater.</title>
        <authorList>
            <person name="Tsubouchi T."/>
            <person name="Kaneko Y."/>
        </authorList>
    </citation>
    <scope>NUCLEOTIDE SEQUENCE</scope>
    <source>
        <strain evidence="10">JIR-001</strain>
    </source>
</reference>
<dbReference type="Pfam" id="PF02754">
    <property type="entry name" value="CCG"/>
    <property type="match status" value="2"/>
</dbReference>
<dbReference type="EMBL" id="AP024601">
    <property type="protein sequence ID" value="BCU81533.1"/>
    <property type="molecule type" value="Genomic_DNA"/>
</dbReference>
<evidence type="ECO:0000256" key="5">
    <source>
        <dbReference type="ARBA" id="ARBA00023002"/>
    </source>
</evidence>
<evidence type="ECO:0000256" key="6">
    <source>
        <dbReference type="ARBA" id="ARBA00023004"/>
    </source>
</evidence>
<dbReference type="InterPro" id="IPR006094">
    <property type="entry name" value="Oxid_FAD_bind_N"/>
</dbReference>
<keyword evidence="11" id="KW-1185">Reference proteome</keyword>